<organism evidence="1">
    <name type="scientific">marine metagenome</name>
    <dbReference type="NCBI Taxonomy" id="408172"/>
    <lineage>
        <taxon>unclassified sequences</taxon>
        <taxon>metagenomes</taxon>
        <taxon>ecological metagenomes</taxon>
    </lineage>
</organism>
<protein>
    <submittedName>
        <fullName evidence="1">Uncharacterized protein</fullName>
    </submittedName>
</protein>
<dbReference type="EMBL" id="UINC01000688">
    <property type="protein sequence ID" value="SUZ59625.1"/>
    <property type="molecule type" value="Genomic_DNA"/>
</dbReference>
<accession>A0A381NY97</accession>
<reference evidence="1" key="1">
    <citation type="submission" date="2018-05" db="EMBL/GenBank/DDBJ databases">
        <authorList>
            <person name="Lanie J.A."/>
            <person name="Ng W.-L."/>
            <person name="Kazmierczak K.M."/>
            <person name="Andrzejewski T.M."/>
            <person name="Davidsen T.M."/>
            <person name="Wayne K.J."/>
            <person name="Tettelin H."/>
            <person name="Glass J.I."/>
            <person name="Rusch D."/>
            <person name="Podicherti R."/>
            <person name="Tsui H.-C.T."/>
            <person name="Winkler M.E."/>
        </authorList>
    </citation>
    <scope>NUCLEOTIDE SEQUENCE</scope>
</reference>
<dbReference type="AlphaFoldDB" id="A0A381NY97"/>
<proteinExistence type="predicted"/>
<evidence type="ECO:0000313" key="1">
    <source>
        <dbReference type="EMBL" id="SUZ59625.1"/>
    </source>
</evidence>
<sequence>MAGGAPTDFDHVIGRGFKTEVWVERCDGPDIIDGGIRKTSHEIKRFFGYVTQFVFDREQRRQHSNGRLRLAVDCVVDPLF</sequence>
<name>A0A381NY97_9ZZZZ</name>
<gene>
    <name evidence="1" type="ORF">METZ01_LOCUS12479</name>
</gene>